<gene>
    <name evidence="2" type="ORF">g.57640</name>
</gene>
<dbReference type="EMBL" id="GECU01009586">
    <property type="protein sequence ID" value="JAS98120.1"/>
    <property type="molecule type" value="Transcribed_RNA"/>
</dbReference>
<evidence type="ECO:0000256" key="1">
    <source>
        <dbReference type="SAM" id="MobiDB-lite"/>
    </source>
</evidence>
<feature type="non-terminal residue" evidence="2">
    <location>
        <position position="117"/>
    </location>
</feature>
<evidence type="ECO:0000313" key="2">
    <source>
        <dbReference type="EMBL" id="JAS98120.1"/>
    </source>
</evidence>
<accession>A0A1B6JFX5</accession>
<dbReference type="AlphaFoldDB" id="A0A1B6JFX5"/>
<feature type="compositionally biased region" description="Basic and acidic residues" evidence="1">
    <location>
        <begin position="93"/>
        <end position="117"/>
    </location>
</feature>
<reference evidence="2" key="1">
    <citation type="submission" date="2015-11" db="EMBL/GenBank/DDBJ databases">
        <title>De novo transcriptome assembly of four potential Pierce s Disease insect vectors from Arizona vineyards.</title>
        <authorList>
            <person name="Tassone E.E."/>
        </authorList>
    </citation>
    <scope>NUCLEOTIDE SEQUENCE</scope>
</reference>
<organism evidence="2">
    <name type="scientific">Homalodisca liturata</name>
    <dbReference type="NCBI Taxonomy" id="320908"/>
    <lineage>
        <taxon>Eukaryota</taxon>
        <taxon>Metazoa</taxon>
        <taxon>Ecdysozoa</taxon>
        <taxon>Arthropoda</taxon>
        <taxon>Hexapoda</taxon>
        <taxon>Insecta</taxon>
        <taxon>Pterygota</taxon>
        <taxon>Neoptera</taxon>
        <taxon>Paraneoptera</taxon>
        <taxon>Hemiptera</taxon>
        <taxon>Auchenorrhyncha</taxon>
        <taxon>Membracoidea</taxon>
        <taxon>Cicadellidae</taxon>
        <taxon>Cicadellinae</taxon>
        <taxon>Proconiini</taxon>
        <taxon>Homalodisca</taxon>
    </lineage>
</organism>
<feature type="compositionally biased region" description="Basic and acidic residues" evidence="1">
    <location>
        <begin position="1"/>
        <end position="35"/>
    </location>
</feature>
<protein>
    <submittedName>
        <fullName evidence="2">Uncharacterized protein</fullName>
    </submittedName>
</protein>
<sequence>ALPFRDRVVGKLDALEPERRESAHPERHRPVERKRNQQYLQGRRDELQSNVVEPAQIGAVLSEGHRKIQACDNEECGAYDVEDVPEEVGSEQPVHEEPSCGVEEHAGGVHEAHEEVG</sequence>
<name>A0A1B6JFX5_9HEMI</name>
<proteinExistence type="predicted"/>
<feature type="region of interest" description="Disordered" evidence="1">
    <location>
        <begin position="85"/>
        <end position="117"/>
    </location>
</feature>
<feature type="region of interest" description="Disordered" evidence="1">
    <location>
        <begin position="1"/>
        <end position="51"/>
    </location>
</feature>
<feature type="non-terminal residue" evidence="2">
    <location>
        <position position="1"/>
    </location>
</feature>